<evidence type="ECO:0000313" key="3">
    <source>
        <dbReference type="Proteomes" id="UP000520156"/>
    </source>
</evidence>
<dbReference type="AlphaFoldDB" id="A0A7X1F9V5"/>
<name>A0A7X1F9V5_9SPHN</name>
<proteinExistence type="predicted"/>
<dbReference type="EMBL" id="JACLAU010000027">
    <property type="protein sequence ID" value="MBC2652839.1"/>
    <property type="molecule type" value="Genomic_DNA"/>
</dbReference>
<dbReference type="RefSeq" id="WP_185684226.1">
    <property type="nucleotide sequence ID" value="NZ_JACLAU010000027.1"/>
</dbReference>
<evidence type="ECO:0000256" key="1">
    <source>
        <dbReference type="SAM" id="MobiDB-lite"/>
    </source>
</evidence>
<evidence type="ECO:0000313" key="2">
    <source>
        <dbReference type="EMBL" id="MBC2652839.1"/>
    </source>
</evidence>
<feature type="region of interest" description="Disordered" evidence="1">
    <location>
        <begin position="1"/>
        <end position="25"/>
    </location>
</feature>
<organism evidence="2 3">
    <name type="scientific">Novosphingobium aerophilum</name>
    <dbReference type="NCBI Taxonomy" id="2839843"/>
    <lineage>
        <taxon>Bacteria</taxon>
        <taxon>Pseudomonadati</taxon>
        <taxon>Pseudomonadota</taxon>
        <taxon>Alphaproteobacteria</taxon>
        <taxon>Sphingomonadales</taxon>
        <taxon>Sphingomonadaceae</taxon>
        <taxon>Novosphingobium</taxon>
    </lineage>
</organism>
<accession>A0A7X1F9V5</accession>
<dbReference type="Proteomes" id="UP000520156">
    <property type="component" value="Unassembled WGS sequence"/>
</dbReference>
<feature type="compositionally biased region" description="Low complexity" evidence="1">
    <location>
        <begin position="11"/>
        <end position="25"/>
    </location>
</feature>
<evidence type="ECO:0008006" key="4">
    <source>
        <dbReference type="Google" id="ProtNLM"/>
    </source>
</evidence>
<sequence length="327" mass="34277">MTSQHYRPARTRTAPGPGPRRPYATGPSLALLAALIGPIAQTPAQAQAQTAPPPPASATPPAGSVGGMGDVNLYPKRVVIDDRNRLATIGLYNRSPAPGEYDVTVSDKLMTPQGTLIDLETVTDPAMRARVRSAATMLRWSPRRVALGGSEAQTVRVMVRVPPDLPAGEYRSHFTIVSAPPAADGLSIDNATGQGQNQGIGVRIVPRFGISIPVIVRVGETTLNVGLKDFALGEGGSGKVINLTVTRDGTRSAFGDIRVLAPGSKEPIAEVLGVGVYTEVGSRTVQVPVNPKADPRFLARGARLTATFTDDDSAPGKVLAKQDFTLP</sequence>
<reference evidence="2 3" key="1">
    <citation type="submission" date="2020-08" db="EMBL/GenBank/DDBJ databases">
        <title>The genome sequence of Novosphingobium flavum 4Y4.</title>
        <authorList>
            <person name="Liu Y."/>
        </authorList>
    </citation>
    <scope>NUCLEOTIDE SEQUENCE [LARGE SCALE GENOMIC DNA]</scope>
    <source>
        <strain evidence="2 3">4Y4</strain>
    </source>
</reference>
<comment type="caution">
    <text evidence="2">The sequence shown here is derived from an EMBL/GenBank/DDBJ whole genome shotgun (WGS) entry which is preliminary data.</text>
</comment>
<feature type="region of interest" description="Disordered" evidence="1">
    <location>
        <begin position="43"/>
        <end position="68"/>
    </location>
</feature>
<protein>
    <recommendedName>
        <fullName evidence="4">Pili assembly chaperone N-terminal domain-containing protein</fullName>
    </recommendedName>
</protein>
<gene>
    <name evidence="2" type="ORF">H7F49_14165</name>
</gene>
<keyword evidence="3" id="KW-1185">Reference proteome</keyword>